<keyword evidence="2" id="KW-1185">Reference proteome</keyword>
<evidence type="ECO:0000313" key="2">
    <source>
        <dbReference type="Proteomes" id="UP000789525"/>
    </source>
</evidence>
<comment type="caution">
    <text evidence="1">The sequence shown here is derived from an EMBL/GenBank/DDBJ whole genome shotgun (WGS) entry which is preliminary data.</text>
</comment>
<dbReference type="Proteomes" id="UP000789525">
    <property type="component" value="Unassembled WGS sequence"/>
</dbReference>
<accession>A0ACA9L5U2</accession>
<gene>
    <name evidence="1" type="ORF">ACOLOM_LOCUS3206</name>
</gene>
<name>A0ACA9L5U2_9GLOM</name>
<sequence length="252" mass="27554">MHPSSQKFSFPSIPSILVIILACLTIPTCSIPIQPTSPPPQTTSSQDVYNSNDESLDGMSSSPDKMEVMNWILAAISIVIVIELIFWLFKCVNMVRRGISGNEENESINNNGSPRVFDPASNGPDDEYLPPYDGLSLPKYCEAMEMGNTVAVFTNGNGESRNSSLVEDEVNSNSSTIVASQEEEEGHGERVEGHSERVEEENESGVVEINRINNQPSTVVVEMNQVTTIDDTGRSSPIEDVFNKDGPKAQEI</sequence>
<protein>
    <submittedName>
        <fullName evidence="1">5994_t:CDS:1</fullName>
    </submittedName>
</protein>
<proteinExistence type="predicted"/>
<reference evidence="1" key="1">
    <citation type="submission" date="2021-06" db="EMBL/GenBank/DDBJ databases">
        <authorList>
            <person name="Kallberg Y."/>
            <person name="Tangrot J."/>
            <person name="Rosling A."/>
        </authorList>
    </citation>
    <scope>NUCLEOTIDE SEQUENCE</scope>
    <source>
        <strain evidence="1">CL356</strain>
    </source>
</reference>
<dbReference type="EMBL" id="CAJVPT010004668">
    <property type="protein sequence ID" value="CAG8510727.1"/>
    <property type="molecule type" value="Genomic_DNA"/>
</dbReference>
<organism evidence="1 2">
    <name type="scientific">Acaulospora colombiana</name>
    <dbReference type="NCBI Taxonomy" id="27376"/>
    <lineage>
        <taxon>Eukaryota</taxon>
        <taxon>Fungi</taxon>
        <taxon>Fungi incertae sedis</taxon>
        <taxon>Mucoromycota</taxon>
        <taxon>Glomeromycotina</taxon>
        <taxon>Glomeromycetes</taxon>
        <taxon>Diversisporales</taxon>
        <taxon>Acaulosporaceae</taxon>
        <taxon>Acaulospora</taxon>
    </lineage>
</organism>
<evidence type="ECO:0000313" key="1">
    <source>
        <dbReference type="EMBL" id="CAG8510727.1"/>
    </source>
</evidence>